<dbReference type="GO" id="GO:0004349">
    <property type="term" value="F:glutamate 5-kinase activity"/>
    <property type="evidence" value="ECO:0007669"/>
    <property type="project" value="UniProtKB-UniRule"/>
</dbReference>
<dbReference type="SMART" id="SM00359">
    <property type="entry name" value="PUA"/>
    <property type="match status" value="1"/>
</dbReference>
<dbReference type="HAMAP" id="MF_00456">
    <property type="entry name" value="ProB"/>
    <property type="match status" value="1"/>
</dbReference>
<keyword evidence="5 8" id="KW-0547">Nucleotide-binding</keyword>
<dbReference type="GO" id="GO:0003723">
    <property type="term" value="F:RNA binding"/>
    <property type="evidence" value="ECO:0007669"/>
    <property type="project" value="InterPro"/>
</dbReference>
<comment type="similarity">
    <text evidence="8">Belongs to the glutamate 5-kinase family.</text>
</comment>
<dbReference type="CDD" id="cd04242">
    <property type="entry name" value="AAK_G5K_ProB"/>
    <property type="match status" value="1"/>
</dbReference>
<dbReference type="GO" id="GO:0055129">
    <property type="term" value="P:L-proline biosynthetic process"/>
    <property type="evidence" value="ECO:0007669"/>
    <property type="project" value="UniProtKB-UniRule"/>
</dbReference>
<dbReference type="InterPro" id="IPR001048">
    <property type="entry name" value="Asp/Glu/Uridylate_kinase"/>
</dbReference>
<dbReference type="RefSeq" id="WP_368505981.1">
    <property type="nucleotide sequence ID" value="NZ_CP162551.1"/>
</dbReference>
<dbReference type="NCBIfam" id="TIGR01027">
    <property type="entry name" value="proB"/>
    <property type="match status" value="1"/>
</dbReference>
<dbReference type="GO" id="GO:0005524">
    <property type="term" value="F:ATP binding"/>
    <property type="evidence" value="ECO:0007669"/>
    <property type="project" value="UniProtKB-KW"/>
</dbReference>
<dbReference type="SUPFAM" id="SSF53633">
    <property type="entry name" value="Carbamate kinase-like"/>
    <property type="match status" value="1"/>
</dbReference>
<dbReference type="PIRSF" id="PIRSF000729">
    <property type="entry name" value="GK"/>
    <property type="match status" value="1"/>
</dbReference>
<accession>A0AB39BY48</accession>
<dbReference type="Gene3D" id="2.30.130.10">
    <property type="entry name" value="PUA domain"/>
    <property type="match status" value="1"/>
</dbReference>
<name>A0AB39BY48_9BACI</name>
<dbReference type="PANTHER" id="PTHR43654">
    <property type="entry name" value="GLUTAMATE 5-KINASE"/>
    <property type="match status" value="1"/>
</dbReference>
<dbReference type="InterPro" id="IPR019797">
    <property type="entry name" value="Glutamate_5-kinase_CS"/>
</dbReference>
<dbReference type="InterPro" id="IPR005715">
    <property type="entry name" value="Glu_5kinase/COase_Synthase"/>
</dbReference>
<dbReference type="FunFam" id="3.40.1160.10:FF:000018">
    <property type="entry name" value="Glutamate 5-kinase"/>
    <property type="match status" value="1"/>
</dbReference>
<feature type="binding site" evidence="8">
    <location>
        <position position="136"/>
    </location>
    <ligand>
        <name>substrate</name>
    </ligand>
</feature>
<keyword evidence="1 8" id="KW-0963">Cytoplasm</keyword>
<gene>
    <name evidence="8 10" type="primary">proB</name>
    <name evidence="10" type="ORF">AB3N04_03015</name>
</gene>
<dbReference type="EMBL" id="CP162551">
    <property type="protein sequence ID" value="XDI38764.1"/>
    <property type="molecule type" value="Genomic_DNA"/>
</dbReference>
<dbReference type="InterPro" id="IPR036974">
    <property type="entry name" value="PUA_sf"/>
</dbReference>
<dbReference type="InterPro" id="IPR036393">
    <property type="entry name" value="AceGlu_kinase-like_sf"/>
</dbReference>
<sequence>MNRQRIVMKVGSSSLTEVNGALSLTKLQEHVAAIVSIKKQGHEVILVSSGAIAAGFSALGYPSRPVTVAGKQAAAAVGQGLLMQAYLAEFAKHGLTAAQLLLTREDFADQKRYQNALQTITELLKRSAVPIINENDSTSVEELTFGDNDMLSALVSGFIHADTLCMITDVNGLYDSNPNQNPNAKKYHFLPNVTDDLLMVAGQAGSKVGTGGMKSKLLAAQTALPFGVNVFIGKTSGQSTLQDLLAGKGDGTYIGSFKHESVMPASKQWLAVHSHVNGQIKIDKGAEKALMYEGKSLLPVGITSVSGSFGPNDVVEIINENGKVIGKGQSTLSSVDLTLIKGMSSNEASEQVKLNKAVAIHRDQWVTLAKERM</sequence>
<dbReference type="Pfam" id="PF01472">
    <property type="entry name" value="PUA"/>
    <property type="match status" value="1"/>
</dbReference>
<dbReference type="PANTHER" id="PTHR43654:SF1">
    <property type="entry name" value="ISOPENTENYL PHOSPHATE KINASE"/>
    <property type="match status" value="1"/>
</dbReference>
<evidence type="ECO:0000256" key="3">
    <source>
        <dbReference type="ARBA" id="ARBA00022650"/>
    </source>
</evidence>
<comment type="pathway">
    <text evidence="8">Amino-acid biosynthesis; L-proline biosynthesis; L-glutamate 5-semialdehyde from L-glutamate: step 1/2.</text>
</comment>
<keyword evidence="6 8" id="KW-0418">Kinase</keyword>
<dbReference type="PRINTS" id="PR00474">
    <property type="entry name" value="GLU5KINASE"/>
</dbReference>
<dbReference type="InterPro" id="IPR015947">
    <property type="entry name" value="PUA-like_sf"/>
</dbReference>
<dbReference type="InterPro" id="IPR011529">
    <property type="entry name" value="Glu_5kinase"/>
</dbReference>
<dbReference type="PROSITE" id="PS00902">
    <property type="entry name" value="GLUTAMATE_5_KINASE"/>
    <property type="match status" value="1"/>
</dbReference>
<feature type="domain" description="PUA" evidence="9">
    <location>
        <begin position="278"/>
        <end position="360"/>
    </location>
</feature>
<protein>
    <recommendedName>
        <fullName evidence="8">Glutamate 5-kinase</fullName>
        <ecNumber evidence="8">2.7.2.11</ecNumber>
    </recommendedName>
    <alternativeName>
        <fullName evidence="8">Gamma-glutamyl kinase</fullName>
        <shortName evidence="8">GK</shortName>
    </alternativeName>
</protein>
<evidence type="ECO:0000256" key="1">
    <source>
        <dbReference type="ARBA" id="ARBA00022490"/>
    </source>
</evidence>
<evidence type="ECO:0000256" key="6">
    <source>
        <dbReference type="ARBA" id="ARBA00022777"/>
    </source>
</evidence>
<feature type="binding site" evidence="8">
    <location>
        <position position="148"/>
    </location>
    <ligand>
        <name>substrate</name>
    </ligand>
</feature>
<comment type="subcellular location">
    <subcellularLocation>
        <location evidence="8">Cytoplasm</location>
    </subcellularLocation>
</comment>
<dbReference type="GO" id="GO:0005829">
    <property type="term" value="C:cytosol"/>
    <property type="evidence" value="ECO:0007669"/>
    <property type="project" value="TreeGrafter"/>
</dbReference>
<keyword evidence="4 8" id="KW-0808">Transferase</keyword>
<evidence type="ECO:0000259" key="9">
    <source>
        <dbReference type="SMART" id="SM00359"/>
    </source>
</evidence>
<keyword evidence="3 8" id="KW-0641">Proline biosynthesis</keyword>
<dbReference type="EC" id="2.7.2.11" evidence="8"/>
<keyword evidence="2 8" id="KW-0028">Amino-acid biosynthesis</keyword>
<feature type="binding site" evidence="8">
    <location>
        <begin position="168"/>
        <end position="169"/>
    </location>
    <ligand>
        <name>ATP</name>
        <dbReference type="ChEBI" id="CHEBI:30616"/>
    </ligand>
</feature>
<keyword evidence="7 8" id="KW-0067">ATP-binding</keyword>
<reference evidence="10" key="1">
    <citation type="submission" date="2024-07" db="EMBL/GenBank/DDBJ databases">
        <title>Identification and characteristics of an arsenic-resistant bacterial isolate, which belongs to a novel species.</title>
        <authorList>
            <person name="Juszczyk A."/>
            <person name="Kowalczyk A."/>
            <person name="Was K."/>
            <person name="Kosowicz W."/>
            <person name="Budzyn A."/>
            <person name="Latowski D."/>
        </authorList>
    </citation>
    <scope>NUCLEOTIDE SEQUENCE</scope>
    <source>
        <strain evidence="10">As8PL</strain>
    </source>
</reference>
<feature type="binding site" evidence="8">
    <location>
        <begin position="210"/>
        <end position="216"/>
    </location>
    <ligand>
        <name>ATP</name>
        <dbReference type="ChEBI" id="CHEBI:30616"/>
    </ligand>
</feature>
<comment type="catalytic activity">
    <reaction evidence="8">
        <text>L-glutamate + ATP = L-glutamyl 5-phosphate + ADP</text>
        <dbReference type="Rhea" id="RHEA:14877"/>
        <dbReference type="ChEBI" id="CHEBI:29985"/>
        <dbReference type="ChEBI" id="CHEBI:30616"/>
        <dbReference type="ChEBI" id="CHEBI:58274"/>
        <dbReference type="ChEBI" id="CHEBI:456216"/>
        <dbReference type="EC" id="2.7.2.11"/>
    </reaction>
</comment>
<dbReference type="Pfam" id="PF00696">
    <property type="entry name" value="AA_kinase"/>
    <property type="match status" value="1"/>
</dbReference>
<evidence type="ECO:0000313" key="10">
    <source>
        <dbReference type="EMBL" id="XDI38764.1"/>
    </source>
</evidence>
<evidence type="ECO:0000256" key="7">
    <source>
        <dbReference type="ARBA" id="ARBA00022840"/>
    </source>
</evidence>
<dbReference type="Gene3D" id="3.40.1160.10">
    <property type="entry name" value="Acetylglutamate kinase-like"/>
    <property type="match status" value="1"/>
</dbReference>
<feature type="binding site" evidence="8">
    <location>
        <position position="49"/>
    </location>
    <ligand>
        <name>substrate</name>
    </ligand>
</feature>
<dbReference type="AlphaFoldDB" id="A0AB39BY48"/>
<comment type="function">
    <text evidence="8">Catalyzes the transfer of a phosphate group to glutamate to form L-glutamate 5-phosphate.</text>
</comment>
<dbReference type="InterPro" id="IPR041739">
    <property type="entry name" value="G5K_ProB"/>
</dbReference>
<evidence type="ECO:0000256" key="5">
    <source>
        <dbReference type="ARBA" id="ARBA00022741"/>
    </source>
</evidence>
<organism evidence="10">
    <name type="scientific">Alkalihalophilus sp. As8PL</name>
    <dbReference type="NCBI Taxonomy" id="3237103"/>
    <lineage>
        <taxon>Bacteria</taxon>
        <taxon>Bacillati</taxon>
        <taxon>Bacillota</taxon>
        <taxon>Bacilli</taxon>
        <taxon>Bacillales</taxon>
        <taxon>Bacillaceae</taxon>
        <taxon>Alkalihalophilus</taxon>
    </lineage>
</organism>
<proteinExistence type="inferred from homology"/>
<dbReference type="InterPro" id="IPR002478">
    <property type="entry name" value="PUA"/>
</dbReference>
<feature type="binding site" evidence="8">
    <location>
        <position position="9"/>
    </location>
    <ligand>
        <name>ATP</name>
        <dbReference type="ChEBI" id="CHEBI:30616"/>
    </ligand>
</feature>
<dbReference type="SUPFAM" id="SSF88697">
    <property type="entry name" value="PUA domain-like"/>
    <property type="match status" value="1"/>
</dbReference>
<evidence type="ECO:0000256" key="2">
    <source>
        <dbReference type="ARBA" id="ARBA00022605"/>
    </source>
</evidence>
<dbReference type="PROSITE" id="PS50890">
    <property type="entry name" value="PUA"/>
    <property type="match status" value="1"/>
</dbReference>
<dbReference type="CDD" id="cd21157">
    <property type="entry name" value="PUA_G5K"/>
    <property type="match status" value="1"/>
</dbReference>
<evidence type="ECO:0000256" key="8">
    <source>
        <dbReference type="HAMAP-Rule" id="MF_00456"/>
    </source>
</evidence>
<dbReference type="InterPro" id="IPR001057">
    <property type="entry name" value="Glu/AcGlu_kinase"/>
</dbReference>
<evidence type="ECO:0000256" key="4">
    <source>
        <dbReference type="ARBA" id="ARBA00022679"/>
    </source>
</evidence>